<dbReference type="Proteomes" id="UP000325811">
    <property type="component" value="Chromosome II"/>
</dbReference>
<organism evidence="1 2">
    <name type="scientific">Paraburkholderia dioscoreae</name>
    <dbReference type="NCBI Taxonomy" id="2604047"/>
    <lineage>
        <taxon>Bacteria</taxon>
        <taxon>Pseudomonadati</taxon>
        <taxon>Pseudomonadota</taxon>
        <taxon>Betaproteobacteria</taxon>
        <taxon>Burkholderiales</taxon>
        <taxon>Burkholderiaceae</taxon>
        <taxon>Paraburkholderia</taxon>
    </lineage>
</organism>
<proteinExistence type="predicted"/>
<gene>
    <name evidence="1" type="ORF">PDMSB3_1711</name>
</gene>
<evidence type="ECO:0000313" key="2">
    <source>
        <dbReference type="Proteomes" id="UP000325811"/>
    </source>
</evidence>
<dbReference type="AlphaFoldDB" id="A0A5Q4YW53"/>
<dbReference type="KEGG" id="pdio:PDMSB3_1711.1"/>
<reference evidence="1 2" key="1">
    <citation type="submission" date="2019-08" db="EMBL/GenBank/DDBJ databases">
        <authorList>
            <person name="Herpell B J."/>
        </authorList>
    </citation>
    <scope>NUCLEOTIDE SEQUENCE [LARGE SCALE GENOMIC DNA]</scope>
    <source>
        <strain evidence="2">Msb3</strain>
    </source>
</reference>
<name>A0A5Q4YW53_9BURK</name>
<sequence length="50" mass="5498">MSQECGVGALTGRRRLDYGSVMRVAIRMGGAMARRLAAFLQEGRDNRTVI</sequence>
<evidence type="ECO:0000313" key="1">
    <source>
        <dbReference type="EMBL" id="VVD32995.1"/>
    </source>
</evidence>
<accession>A0A5Q4YW53</accession>
<keyword evidence="2" id="KW-1185">Reference proteome</keyword>
<protein>
    <submittedName>
        <fullName evidence="1">Uncharacterized protein</fullName>
    </submittedName>
</protein>
<dbReference type="EMBL" id="LR699554">
    <property type="protein sequence ID" value="VVD32995.1"/>
    <property type="molecule type" value="Genomic_DNA"/>
</dbReference>